<dbReference type="InterPro" id="IPR001525">
    <property type="entry name" value="C5_MeTfrase"/>
</dbReference>
<reference evidence="6" key="1">
    <citation type="submission" date="2025-08" db="UniProtKB">
        <authorList>
            <consortium name="RefSeq"/>
        </authorList>
    </citation>
    <scope>IDENTIFICATION</scope>
    <source>
        <tissue evidence="6">Whole organism</tissue>
    </source>
</reference>
<proteinExistence type="predicted"/>
<evidence type="ECO:0000256" key="3">
    <source>
        <dbReference type="ARBA" id="ARBA00022679"/>
    </source>
</evidence>
<evidence type="ECO:0000256" key="4">
    <source>
        <dbReference type="ARBA" id="ARBA00022691"/>
    </source>
</evidence>
<gene>
    <name evidence="6" type="primary">LOC127750947</name>
</gene>
<sequence length="173" mass="19258">MTLFEAFNGQDAIVGLVEAAFIFDLEYPEELPFTFQFTERTTQENCGEVQMEQVENILPLETDDEMQEPQFPLKETRVLSLFDGLSVGRFSLKQLKIAVGAYFSSEVDENALKLSKYNLGDEVQQIGCVTKVTSDVLRSLGGIDLLLAAPPCQDFSSANPDRKGFAGIWFANI</sequence>
<dbReference type="GO" id="GO:0005634">
    <property type="term" value="C:nucleus"/>
    <property type="evidence" value="ECO:0007669"/>
    <property type="project" value="TreeGrafter"/>
</dbReference>
<dbReference type="RefSeq" id="XP_052129647.1">
    <property type="nucleotide sequence ID" value="XM_052273687.1"/>
</dbReference>
<dbReference type="SUPFAM" id="SSF53335">
    <property type="entry name" value="S-adenosyl-L-methionine-dependent methyltransferases"/>
    <property type="match status" value="1"/>
</dbReference>
<dbReference type="Pfam" id="PF00145">
    <property type="entry name" value="DNA_methylase"/>
    <property type="match status" value="1"/>
</dbReference>
<keyword evidence="3" id="KW-0808">Transferase</keyword>
<dbReference type="GO" id="GO:0003886">
    <property type="term" value="F:DNA (cytosine-5-)-methyltransferase activity"/>
    <property type="evidence" value="ECO:0007669"/>
    <property type="project" value="UniProtKB-EC"/>
</dbReference>
<evidence type="ECO:0000256" key="2">
    <source>
        <dbReference type="ARBA" id="ARBA00022603"/>
    </source>
</evidence>
<dbReference type="PANTHER" id="PTHR23068:SF25">
    <property type="entry name" value="DNA (CYTOSINE-5)-METHYLTRANSFERASE DRM2"/>
    <property type="match status" value="1"/>
</dbReference>
<name>A0A9C6X5M5_FRAOC</name>
<keyword evidence="2" id="KW-0489">Methyltransferase</keyword>
<evidence type="ECO:0000313" key="6">
    <source>
        <dbReference type="RefSeq" id="XP_052129647.1"/>
    </source>
</evidence>
<dbReference type="Proteomes" id="UP000504606">
    <property type="component" value="Unplaced"/>
</dbReference>
<dbReference type="InterPro" id="IPR050390">
    <property type="entry name" value="C5-Methyltransferase"/>
</dbReference>
<evidence type="ECO:0000313" key="5">
    <source>
        <dbReference type="Proteomes" id="UP000504606"/>
    </source>
</evidence>
<dbReference type="GeneID" id="127750947"/>
<dbReference type="Gene3D" id="3.40.50.150">
    <property type="entry name" value="Vaccinia Virus protein VP39"/>
    <property type="match status" value="1"/>
</dbReference>
<dbReference type="PANTHER" id="PTHR23068">
    <property type="entry name" value="DNA CYTOSINE-5- -METHYLTRANSFERASE 3-RELATED"/>
    <property type="match status" value="1"/>
</dbReference>
<protein>
    <recommendedName>
        <fullName evidence="1">DNA (cytosine-5-)-methyltransferase</fullName>
        <ecNumber evidence="1">2.1.1.37</ecNumber>
    </recommendedName>
</protein>
<dbReference type="GO" id="GO:0032259">
    <property type="term" value="P:methylation"/>
    <property type="evidence" value="ECO:0007669"/>
    <property type="project" value="UniProtKB-KW"/>
</dbReference>
<dbReference type="InterPro" id="IPR029063">
    <property type="entry name" value="SAM-dependent_MTases_sf"/>
</dbReference>
<dbReference type="EC" id="2.1.1.37" evidence="1"/>
<dbReference type="KEGG" id="foc:127750947"/>
<dbReference type="OrthoDB" id="641149at2759"/>
<keyword evidence="5" id="KW-1185">Reference proteome</keyword>
<dbReference type="AlphaFoldDB" id="A0A9C6X5M5"/>
<evidence type="ECO:0000256" key="1">
    <source>
        <dbReference type="ARBA" id="ARBA00011975"/>
    </source>
</evidence>
<keyword evidence="4" id="KW-0949">S-adenosyl-L-methionine</keyword>
<organism evidence="5 6">
    <name type="scientific">Frankliniella occidentalis</name>
    <name type="common">Western flower thrips</name>
    <name type="synonym">Euthrips occidentalis</name>
    <dbReference type="NCBI Taxonomy" id="133901"/>
    <lineage>
        <taxon>Eukaryota</taxon>
        <taxon>Metazoa</taxon>
        <taxon>Ecdysozoa</taxon>
        <taxon>Arthropoda</taxon>
        <taxon>Hexapoda</taxon>
        <taxon>Insecta</taxon>
        <taxon>Pterygota</taxon>
        <taxon>Neoptera</taxon>
        <taxon>Paraneoptera</taxon>
        <taxon>Thysanoptera</taxon>
        <taxon>Terebrantia</taxon>
        <taxon>Thripoidea</taxon>
        <taxon>Thripidae</taxon>
        <taxon>Frankliniella</taxon>
    </lineage>
</organism>
<accession>A0A9C6X5M5</accession>